<dbReference type="GO" id="GO:0000976">
    <property type="term" value="F:transcription cis-regulatory region binding"/>
    <property type="evidence" value="ECO:0007669"/>
    <property type="project" value="TreeGrafter"/>
</dbReference>
<dbReference type="AlphaFoldDB" id="A0A6L5Y3M3"/>
<organism evidence="7 8">
    <name type="scientific">Hornefia butyriciproducens</name>
    <dbReference type="NCBI Taxonomy" id="2652293"/>
    <lineage>
        <taxon>Bacteria</taxon>
        <taxon>Bacillati</taxon>
        <taxon>Bacillota</taxon>
        <taxon>Clostridia</taxon>
        <taxon>Peptostreptococcales</taxon>
        <taxon>Anaerovoracaceae</taxon>
        <taxon>Hornefia</taxon>
    </lineage>
</organism>
<gene>
    <name evidence="7" type="ORF">FYJ64_02985</name>
</gene>
<dbReference type="InterPro" id="IPR010982">
    <property type="entry name" value="Lambda_DNA-bd_dom_sf"/>
</dbReference>
<dbReference type="Gene3D" id="3.40.50.2300">
    <property type="match status" value="2"/>
</dbReference>
<feature type="region of interest" description="Disordered" evidence="5">
    <location>
        <begin position="319"/>
        <end position="344"/>
    </location>
</feature>
<evidence type="ECO:0000313" key="8">
    <source>
        <dbReference type="Proteomes" id="UP000474676"/>
    </source>
</evidence>
<dbReference type="PANTHER" id="PTHR30146:SF95">
    <property type="entry name" value="RIBOSE OPERON REPRESSOR"/>
    <property type="match status" value="1"/>
</dbReference>
<dbReference type="InterPro" id="IPR028082">
    <property type="entry name" value="Peripla_BP_I"/>
</dbReference>
<keyword evidence="8" id="KW-1185">Reference proteome</keyword>
<dbReference type="PROSITE" id="PS50932">
    <property type="entry name" value="HTH_LACI_2"/>
    <property type="match status" value="1"/>
</dbReference>
<evidence type="ECO:0000256" key="3">
    <source>
        <dbReference type="ARBA" id="ARBA00023125"/>
    </source>
</evidence>
<dbReference type="InterPro" id="IPR025997">
    <property type="entry name" value="SBP_2_dom"/>
</dbReference>
<evidence type="ECO:0000256" key="4">
    <source>
        <dbReference type="ARBA" id="ARBA00023163"/>
    </source>
</evidence>
<dbReference type="GeneID" id="303114277"/>
<feature type="domain" description="HTH lacI-type" evidence="6">
    <location>
        <begin position="6"/>
        <end position="60"/>
    </location>
</feature>
<dbReference type="PANTHER" id="PTHR30146">
    <property type="entry name" value="LACI-RELATED TRANSCRIPTIONAL REPRESSOR"/>
    <property type="match status" value="1"/>
</dbReference>
<evidence type="ECO:0000313" key="7">
    <source>
        <dbReference type="EMBL" id="MST51296.1"/>
    </source>
</evidence>
<evidence type="ECO:0000256" key="2">
    <source>
        <dbReference type="ARBA" id="ARBA00023015"/>
    </source>
</evidence>
<dbReference type="Pfam" id="PF13407">
    <property type="entry name" value="Peripla_BP_4"/>
    <property type="match status" value="1"/>
</dbReference>
<keyword evidence="3" id="KW-0238">DNA-binding</keyword>
<reference evidence="7 8" key="1">
    <citation type="submission" date="2019-08" db="EMBL/GenBank/DDBJ databases">
        <title>In-depth cultivation of the pig gut microbiome towards novel bacterial diversity and tailored functional studies.</title>
        <authorList>
            <person name="Wylensek D."/>
            <person name="Hitch T.C.A."/>
            <person name="Clavel T."/>
        </authorList>
    </citation>
    <scope>NUCLEOTIDE SEQUENCE [LARGE SCALE GENOMIC DNA]</scope>
    <source>
        <strain evidence="7 8">WCA-MUC-591-APC-3H</strain>
    </source>
</reference>
<dbReference type="SMART" id="SM00354">
    <property type="entry name" value="HTH_LACI"/>
    <property type="match status" value="1"/>
</dbReference>
<dbReference type="InterPro" id="IPR000843">
    <property type="entry name" value="HTH_LacI"/>
</dbReference>
<sequence>MAKRNVTYQDIARYTGFSKTTISRFFNRPESVTPDHRKQIRDALDVLDYKSNKVARILANGQTEFIGLIVPNLYLGFYAELLNLFLNTYEKYGYKFIVFSGSSHEETERRYISELLSYKVEGLIVLSHTIPSIELASYGIPVVAVEREDRYISSVNTDNYSGAVQATELLYQCRCDICLHINSQDYDPQVPASARITGFTDVCERHGMDCRILPYTLGNSYDDLQTKVETIVEDIIASYPGKRKGIFCSNDTTAGIVLNHILRKYGHLPDEFKIIGFDGSPAARQAVVPISTVAQQTDKLVESAMELLVRQISEYATGASAREADSAGNTENAVNGGDSFSLKPEHRIIPPILMPRGTSRP</sequence>
<keyword evidence="1" id="KW-0678">Repressor</keyword>
<dbReference type="CDD" id="cd01392">
    <property type="entry name" value="HTH_LacI"/>
    <property type="match status" value="1"/>
</dbReference>
<dbReference type="RefSeq" id="WP_154573780.1">
    <property type="nucleotide sequence ID" value="NZ_JAQXGS010000076.1"/>
</dbReference>
<evidence type="ECO:0000256" key="5">
    <source>
        <dbReference type="SAM" id="MobiDB-lite"/>
    </source>
</evidence>
<protein>
    <submittedName>
        <fullName evidence="7">LacI family transcriptional regulator</fullName>
    </submittedName>
</protein>
<accession>A0A6L5Y3M3</accession>
<dbReference type="EMBL" id="VUMZ01000002">
    <property type="protein sequence ID" value="MST51296.1"/>
    <property type="molecule type" value="Genomic_DNA"/>
</dbReference>
<proteinExistence type="predicted"/>
<keyword evidence="4" id="KW-0804">Transcription</keyword>
<dbReference type="GO" id="GO:0003700">
    <property type="term" value="F:DNA-binding transcription factor activity"/>
    <property type="evidence" value="ECO:0007669"/>
    <property type="project" value="TreeGrafter"/>
</dbReference>
<keyword evidence="2" id="KW-0805">Transcription regulation</keyword>
<dbReference type="SUPFAM" id="SSF47413">
    <property type="entry name" value="lambda repressor-like DNA-binding domains"/>
    <property type="match status" value="1"/>
</dbReference>
<dbReference type="SUPFAM" id="SSF53822">
    <property type="entry name" value="Periplasmic binding protein-like I"/>
    <property type="match status" value="1"/>
</dbReference>
<comment type="caution">
    <text evidence="7">The sequence shown here is derived from an EMBL/GenBank/DDBJ whole genome shotgun (WGS) entry which is preliminary data.</text>
</comment>
<dbReference type="Gene3D" id="1.10.260.40">
    <property type="entry name" value="lambda repressor-like DNA-binding domains"/>
    <property type="match status" value="1"/>
</dbReference>
<evidence type="ECO:0000259" key="6">
    <source>
        <dbReference type="PROSITE" id="PS50932"/>
    </source>
</evidence>
<evidence type="ECO:0000256" key="1">
    <source>
        <dbReference type="ARBA" id="ARBA00022491"/>
    </source>
</evidence>
<dbReference type="Pfam" id="PF00356">
    <property type="entry name" value="LacI"/>
    <property type="match status" value="1"/>
</dbReference>
<dbReference type="Proteomes" id="UP000474676">
    <property type="component" value="Unassembled WGS sequence"/>
</dbReference>
<name>A0A6L5Y3M3_9FIRM</name>